<comment type="caution">
    <text evidence="3">The sequence shown here is derived from an EMBL/GenBank/DDBJ whole genome shotgun (WGS) entry which is preliminary data.</text>
</comment>
<feature type="domain" description="Asl1-like glycosyl hydrolase catalytic" evidence="2">
    <location>
        <begin position="35"/>
        <end position="271"/>
    </location>
</feature>
<dbReference type="Gene3D" id="3.20.20.80">
    <property type="entry name" value="Glycosidases"/>
    <property type="match status" value="1"/>
</dbReference>
<feature type="signal peptide" evidence="1">
    <location>
        <begin position="1"/>
        <end position="21"/>
    </location>
</feature>
<dbReference type="GO" id="GO:0071966">
    <property type="term" value="P:fungal-type cell wall polysaccharide metabolic process"/>
    <property type="evidence" value="ECO:0007669"/>
    <property type="project" value="TreeGrafter"/>
</dbReference>
<name>A0AAD7J659_9AGAR</name>
<proteinExistence type="predicted"/>
<dbReference type="SUPFAM" id="SSF51445">
    <property type="entry name" value="(Trans)glycosidases"/>
    <property type="match status" value="1"/>
</dbReference>
<protein>
    <recommendedName>
        <fullName evidence="2">Asl1-like glycosyl hydrolase catalytic domain-containing protein</fullName>
    </recommendedName>
</protein>
<dbReference type="InterPro" id="IPR024655">
    <property type="entry name" value="Asl1_glyco_hydro_catalytic"/>
</dbReference>
<dbReference type="GO" id="GO:0009277">
    <property type="term" value="C:fungal-type cell wall"/>
    <property type="evidence" value="ECO:0007669"/>
    <property type="project" value="TreeGrafter"/>
</dbReference>
<dbReference type="Proteomes" id="UP001215598">
    <property type="component" value="Unassembled WGS sequence"/>
</dbReference>
<feature type="chain" id="PRO_5042287949" description="Asl1-like glycosyl hydrolase catalytic domain-containing protein" evidence="1">
    <location>
        <begin position="22"/>
        <end position="291"/>
    </location>
</feature>
<dbReference type="PANTHER" id="PTHR34154">
    <property type="entry name" value="ALKALI-SENSITIVE LINKAGE PROTEIN 1"/>
    <property type="match status" value="1"/>
</dbReference>
<dbReference type="PANTHER" id="PTHR34154:SF3">
    <property type="entry name" value="ALKALI-SENSITIVE LINKAGE PROTEIN 1"/>
    <property type="match status" value="1"/>
</dbReference>
<dbReference type="InterPro" id="IPR017853">
    <property type="entry name" value="GH"/>
</dbReference>
<evidence type="ECO:0000256" key="1">
    <source>
        <dbReference type="SAM" id="SignalP"/>
    </source>
</evidence>
<accession>A0AAD7J659</accession>
<evidence type="ECO:0000313" key="3">
    <source>
        <dbReference type="EMBL" id="KAJ7757058.1"/>
    </source>
</evidence>
<sequence>MIGTLKIFVALILTLSTSVVGRNPKRGFPLVTGNEGDLVKANNGQCSWFYNWSPSPSPAVVPPGLAFVPMQWGRENIAQFVNTVRKSGAKTVLSFNEPELGGQSNIPPGEAAQLWKQYIQPLKNVGVRLGSPAVSSAPAGIPWLASFIKMCTGCTIDFVVVHWFGEGANNFIGYLESVHATFPQYSVWVTEFACTSGNSGGTYADTSWFIELIGWLLDTAIFLTAALKFLDDPAQAWIERYSWFAFARNLDGLQSNLLDRNGNLNALGTSYIAGSKGLRSHARRRRRTIGT</sequence>
<dbReference type="AlphaFoldDB" id="A0AAD7J659"/>
<evidence type="ECO:0000259" key="2">
    <source>
        <dbReference type="Pfam" id="PF11790"/>
    </source>
</evidence>
<dbReference type="Pfam" id="PF11790">
    <property type="entry name" value="Glyco_hydro_cc"/>
    <property type="match status" value="1"/>
</dbReference>
<keyword evidence="1" id="KW-0732">Signal</keyword>
<evidence type="ECO:0000313" key="4">
    <source>
        <dbReference type="Proteomes" id="UP001215598"/>
    </source>
</evidence>
<keyword evidence="4" id="KW-1185">Reference proteome</keyword>
<dbReference type="InterPro" id="IPR053183">
    <property type="entry name" value="ASL1"/>
</dbReference>
<gene>
    <name evidence="3" type="ORF">B0H16DRAFT_1689744</name>
</gene>
<reference evidence="3" key="1">
    <citation type="submission" date="2023-03" db="EMBL/GenBank/DDBJ databases">
        <title>Massive genome expansion in bonnet fungi (Mycena s.s.) driven by repeated elements and novel gene families across ecological guilds.</title>
        <authorList>
            <consortium name="Lawrence Berkeley National Laboratory"/>
            <person name="Harder C.B."/>
            <person name="Miyauchi S."/>
            <person name="Viragh M."/>
            <person name="Kuo A."/>
            <person name="Thoen E."/>
            <person name="Andreopoulos B."/>
            <person name="Lu D."/>
            <person name="Skrede I."/>
            <person name="Drula E."/>
            <person name="Henrissat B."/>
            <person name="Morin E."/>
            <person name="Kohler A."/>
            <person name="Barry K."/>
            <person name="LaButti K."/>
            <person name="Morin E."/>
            <person name="Salamov A."/>
            <person name="Lipzen A."/>
            <person name="Mereny Z."/>
            <person name="Hegedus B."/>
            <person name="Baldrian P."/>
            <person name="Stursova M."/>
            <person name="Weitz H."/>
            <person name="Taylor A."/>
            <person name="Grigoriev I.V."/>
            <person name="Nagy L.G."/>
            <person name="Martin F."/>
            <person name="Kauserud H."/>
        </authorList>
    </citation>
    <scope>NUCLEOTIDE SEQUENCE</scope>
    <source>
        <strain evidence="3">CBHHK182m</strain>
    </source>
</reference>
<dbReference type="EMBL" id="JARKIB010000045">
    <property type="protein sequence ID" value="KAJ7757058.1"/>
    <property type="molecule type" value="Genomic_DNA"/>
</dbReference>
<organism evidence="3 4">
    <name type="scientific">Mycena metata</name>
    <dbReference type="NCBI Taxonomy" id="1033252"/>
    <lineage>
        <taxon>Eukaryota</taxon>
        <taxon>Fungi</taxon>
        <taxon>Dikarya</taxon>
        <taxon>Basidiomycota</taxon>
        <taxon>Agaricomycotina</taxon>
        <taxon>Agaricomycetes</taxon>
        <taxon>Agaricomycetidae</taxon>
        <taxon>Agaricales</taxon>
        <taxon>Marasmiineae</taxon>
        <taxon>Mycenaceae</taxon>
        <taxon>Mycena</taxon>
    </lineage>
</organism>